<dbReference type="Gene3D" id="6.10.140.1230">
    <property type="match status" value="1"/>
</dbReference>
<sequence>MRAPWRKEPVERPAYVQAIPYQDRMLEILTQLKIQNEKLNRTIERLKHRGKELFEQCVRAEQEKDTARATIYANEIAQLRKMTRTLLASHMSLDKVVLRLETVKEFGDVMHVLGPATQIIKQVQHEISGIVPEVAHSLRRVDEMLESIIIEAGNVTGGSVYVSVSDPEAQKIMEEAAEVAAQRMKSNFPELPETYQHLETAAQKAD</sequence>
<keyword evidence="1" id="KW-0175">Coiled coil</keyword>
<name>A0A7C5QP75_CALS0</name>
<reference evidence="2" key="1">
    <citation type="journal article" date="2020" name="mSystems">
        <title>Genome- and Community-Level Interaction Insights into Carbon Utilization and Element Cycling Functions of Hydrothermarchaeota in Hydrothermal Sediment.</title>
        <authorList>
            <person name="Zhou Z."/>
            <person name="Liu Y."/>
            <person name="Xu W."/>
            <person name="Pan J."/>
            <person name="Luo Z.H."/>
            <person name="Li M."/>
        </authorList>
    </citation>
    <scope>NUCLEOTIDE SEQUENCE [LARGE SCALE GENOMIC DNA]</scope>
    <source>
        <strain evidence="2">SpSt-1056</strain>
    </source>
</reference>
<gene>
    <name evidence="2" type="ORF">ENM11_07830</name>
</gene>
<organism evidence="2">
    <name type="scientific">Caldiarchaeum subterraneum</name>
    <dbReference type="NCBI Taxonomy" id="311458"/>
    <lineage>
        <taxon>Archaea</taxon>
        <taxon>Nitrososphaerota</taxon>
        <taxon>Candidatus Caldarchaeales</taxon>
        <taxon>Candidatus Caldarchaeaceae</taxon>
        <taxon>Candidatus Caldarchaeum</taxon>
    </lineage>
</organism>
<proteinExistence type="predicted"/>
<dbReference type="Pfam" id="PF03357">
    <property type="entry name" value="Snf7"/>
    <property type="match status" value="1"/>
</dbReference>
<evidence type="ECO:0008006" key="3">
    <source>
        <dbReference type="Google" id="ProtNLM"/>
    </source>
</evidence>
<comment type="caution">
    <text evidence="2">The sequence shown here is derived from an EMBL/GenBank/DDBJ whole genome shotgun (WGS) entry which is preliminary data.</text>
</comment>
<protein>
    <recommendedName>
        <fullName evidence="3">Snf7 family protein</fullName>
    </recommendedName>
</protein>
<dbReference type="EMBL" id="DRWN01000066">
    <property type="protein sequence ID" value="HHK69035.1"/>
    <property type="molecule type" value="Genomic_DNA"/>
</dbReference>
<dbReference type="GO" id="GO:0007034">
    <property type="term" value="P:vacuolar transport"/>
    <property type="evidence" value="ECO:0007669"/>
    <property type="project" value="InterPro"/>
</dbReference>
<accession>A0A7C5QP75</accession>
<feature type="coiled-coil region" evidence="1">
    <location>
        <begin position="29"/>
        <end position="63"/>
    </location>
</feature>
<evidence type="ECO:0000256" key="1">
    <source>
        <dbReference type="SAM" id="Coils"/>
    </source>
</evidence>
<evidence type="ECO:0000313" key="2">
    <source>
        <dbReference type="EMBL" id="HHK69035.1"/>
    </source>
</evidence>
<dbReference type="AlphaFoldDB" id="A0A7C5QP75"/>
<dbReference type="InterPro" id="IPR005024">
    <property type="entry name" value="Snf7_fam"/>
</dbReference>